<evidence type="ECO:0000313" key="3">
    <source>
        <dbReference type="EMBL" id="NIC05962.1"/>
    </source>
</evidence>
<reference evidence="3 4" key="1">
    <citation type="submission" date="2020-03" db="EMBL/GenBank/DDBJ databases">
        <title>Identification of Halomonas strains.</title>
        <authorList>
            <person name="Xiao Z."/>
            <person name="Dong F."/>
            <person name="Wang Z."/>
            <person name="Zhao J.-Y."/>
        </authorList>
    </citation>
    <scope>NUCLEOTIDE SEQUENCE [LARGE SCALE GENOMIC DNA]</scope>
    <source>
        <strain evidence="3 4">DX6</strain>
    </source>
</reference>
<feature type="compositionally biased region" description="Basic and acidic residues" evidence="1">
    <location>
        <begin position="133"/>
        <end position="148"/>
    </location>
</feature>
<dbReference type="RefSeq" id="WP_167114312.1">
    <property type="nucleotide sequence ID" value="NZ_JAAQTO010000028.1"/>
</dbReference>
<sequence>MPLLIFFTLFTLLDFIVLFSVGSRIGLLPTLALVLATGFIGLYLIRKQGTATLARARQRMAQGELPSSELLTGAALIFGGALLLAPGFLSDALGLLCVLPGARRLLARLLALLNLRLLGVAHRGSRGNPGRSGDWHRPESDAHERSADEEQPSGSDGQPLEGDFISRNEPRR</sequence>
<protein>
    <submittedName>
        <fullName evidence="3">FxsA family protein</fullName>
    </submittedName>
</protein>
<keyword evidence="2" id="KW-0812">Transmembrane</keyword>
<feature type="region of interest" description="Disordered" evidence="1">
    <location>
        <begin position="125"/>
        <end position="172"/>
    </location>
</feature>
<keyword evidence="2" id="KW-0472">Membrane</keyword>
<gene>
    <name evidence="3" type="ORF">HBJ55_11030</name>
</gene>
<dbReference type="InterPro" id="IPR007313">
    <property type="entry name" value="FxsA"/>
</dbReference>
<proteinExistence type="predicted"/>
<dbReference type="PANTHER" id="PTHR35335">
    <property type="entry name" value="UPF0716 PROTEIN FXSA"/>
    <property type="match status" value="1"/>
</dbReference>
<keyword evidence="4" id="KW-1185">Reference proteome</keyword>
<dbReference type="Pfam" id="PF04186">
    <property type="entry name" value="FxsA"/>
    <property type="match status" value="1"/>
</dbReference>
<organism evidence="3 4">
    <name type="scientific">Billgrantia bachuensis</name>
    <dbReference type="NCBI Taxonomy" id="2717286"/>
    <lineage>
        <taxon>Bacteria</taxon>
        <taxon>Pseudomonadati</taxon>
        <taxon>Pseudomonadota</taxon>
        <taxon>Gammaproteobacteria</taxon>
        <taxon>Oceanospirillales</taxon>
        <taxon>Halomonadaceae</taxon>
        <taxon>Billgrantia</taxon>
    </lineage>
</organism>
<dbReference type="NCBIfam" id="NF008528">
    <property type="entry name" value="PRK11463.1-2"/>
    <property type="match status" value="1"/>
</dbReference>
<dbReference type="PANTHER" id="PTHR35335:SF1">
    <property type="entry name" value="UPF0716 PROTEIN FXSA"/>
    <property type="match status" value="1"/>
</dbReference>
<feature type="transmembrane region" description="Helical" evidence="2">
    <location>
        <begin position="28"/>
        <end position="45"/>
    </location>
</feature>
<keyword evidence="2" id="KW-1133">Transmembrane helix</keyword>
<evidence type="ECO:0000313" key="4">
    <source>
        <dbReference type="Proteomes" id="UP001318321"/>
    </source>
</evidence>
<comment type="caution">
    <text evidence="3">The sequence shown here is derived from an EMBL/GenBank/DDBJ whole genome shotgun (WGS) entry which is preliminary data.</text>
</comment>
<accession>A0ABX0PRJ4</accession>
<dbReference type="EMBL" id="JAAQTO010000028">
    <property type="protein sequence ID" value="NIC05962.1"/>
    <property type="molecule type" value="Genomic_DNA"/>
</dbReference>
<evidence type="ECO:0000256" key="1">
    <source>
        <dbReference type="SAM" id="MobiDB-lite"/>
    </source>
</evidence>
<dbReference type="Proteomes" id="UP001318321">
    <property type="component" value="Unassembled WGS sequence"/>
</dbReference>
<evidence type="ECO:0000256" key="2">
    <source>
        <dbReference type="SAM" id="Phobius"/>
    </source>
</evidence>
<feature type="transmembrane region" description="Helical" evidence="2">
    <location>
        <begin position="65"/>
        <end position="85"/>
    </location>
</feature>
<name>A0ABX0PRJ4_9GAMM</name>